<comment type="caution">
    <text evidence="1">The sequence shown here is derived from an EMBL/GenBank/DDBJ whole genome shotgun (WGS) entry which is preliminary data.</text>
</comment>
<name>A0A939G8M4_9BACT</name>
<dbReference type="RefSeq" id="WP_207336972.1">
    <property type="nucleotide sequence ID" value="NZ_JAFMYU010000016.1"/>
</dbReference>
<accession>A0A939G8M4</accession>
<evidence type="ECO:0000313" key="2">
    <source>
        <dbReference type="Proteomes" id="UP000664795"/>
    </source>
</evidence>
<dbReference type="Proteomes" id="UP000664795">
    <property type="component" value="Unassembled WGS sequence"/>
</dbReference>
<proteinExistence type="predicted"/>
<gene>
    <name evidence="1" type="ORF">J2I48_18495</name>
</gene>
<dbReference type="EMBL" id="JAFMYU010000016">
    <property type="protein sequence ID" value="MBO0933005.1"/>
    <property type="molecule type" value="Genomic_DNA"/>
</dbReference>
<protein>
    <submittedName>
        <fullName evidence="1">Uncharacterized protein</fullName>
    </submittedName>
</protein>
<evidence type="ECO:0000313" key="1">
    <source>
        <dbReference type="EMBL" id="MBO0933005.1"/>
    </source>
</evidence>
<sequence>MIRARYLSSTPFSHRQERATTKLALTYLCPTPYAVKVAFTVGAIRASIVPEEFTKQIRAVTLIPHPWGEGVINTHLVKHWEIPHSDSAWKYPATHLSPTVIFREFVYFEGGVDVYFPVEAREWLLPALPYVNCFGKQGGFFSLQSVEEAEVPEATMHIAASDMKKDATWDKVSNFGGVTAKPRDTNAWLSVRAKLISAGNTHKYYRFDQPDQ</sequence>
<keyword evidence="2" id="KW-1185">Reference proteome</keyword>
<reference evidence="1 2" key="1">
    <citation type="submission" date="2021-03" db="EMBL/GenBank/DDBJ databases">
        <title>Fibrella sp. HMF5036 genome sequencing and assembly.</title>
        <authorList>
            <person name="Kang H."/>
            <person name="Kim H."/>
            <person name="Bae S."/>
            <person name="Joh K."/>
        </authorList>
    </citation>
    <scope>NUCLEOTIDE SEQUENCE [LARGE SCALE GENOMIC DNA]</scope>
    <source>
        <strain evidence="1 2">HMF5036</strain>
    </source>
</reference>
<dbReference type="AlphaFoldDB" id="A0A939G8M4"/>
<organism evidence="1 2">
    <name type="scientific">Fibrella aquatilis</name>
    <dbReference type="NCBI Taxonomy" id="2817059"/>
    <lineage>
        <taxon>Bacteria</taxon>
        <taxon>Pseudomonadati</taxon>
        <taxon>Bacteroidota</taxon>
        <taxon>Cytophagia</taxon>
        <taxon>Cytophagales</taxon>
        <taxon>Spirosomataceae</taxon>
        <taxon>Fibrella</taxon>
    </lineage>
</organism>